<keyword evidence="1" id="KW-1133">Transmembrane helix</keyword>
<feature type="transmembrane region" description="Helical" evidence="1">
    <location>
        <begin position="111"/>
        <end position="136"/>
    </location>
</feature>
<dbReference type="InterPro" id="IPR004710">
    <property type="entry name" value="Bilac:Na_transpt"/>
</dbReference>
<evidence type="ECO:0000256" key="1">
    <source>
        <dbReference type="SAM" id="Phobius"/>
    </source>
</evidence>
<reference evidence="2 3" key="1">
    <citation type="journal article" date="2013" name="Genome Announc.">
        <title>Draft Genome Sequence of Cyclobacterium qasimii Strain M12-11BT, Isolated from Arctic Marine Sediment.</title>
        <authorList>
            <person name="Shivaji S."/>
            <person name="Ara S."/>
            <person name="Singh A."/>
            <person name="Kumar Pinnaka A."/>
        </authorList>
    </citation>
    <scope>NUCLEOTIDE SEQUENCE [LARGE SCALE GENOMIC DNA]</scope>
    <source>
        <strain evidence="2 3">M12-11B</strain>
    </source>
</reference>
<accession>S7V7E7</accession>
<protein>
    <submittedName>
        <fullName evidence="2">Sodium-dependent transporter</fullName>
    </submittedName>
</protein>
<proteinExistence type="predicted"/>
<dbReference type="eggNOG" id="COG0385">
    <property type="taxonomic scope" value="Bacteria"/>
</dbReference>
<keyword evidence="1" id="KW-0812">Transmembrane</keyword>
<organism evidence="2 3">
    <name type="scientific">Cyclobacterium qasimii M12-11B</name>
    <dbReference type="NCBI Taxonomy" id="641524"/>
    <lineage>
        <taxon>Bacteria</taxon>
        <taxon>Pseudomonadati</taxon>
        <taxon>Bacteroidota</taxon>
        <taxon>Cytophagia</taxon>
        <taxon>Cytophagales</taxon>
        <taxon>Cyclobacteriaceae</taxon>
        <taxon>Cyclobacterium</taxon>
    </lineage>
</organism>
<dbReference type="EMBL" id="ATNM01000174">
    <property type="protein sequence ID" value="EPR65851.1"/>
    <property type="molecule type" value="Genomic_DNA"/>
</dbReference>
<dbReference type="PANTHER" id="PTHR10361">
    <property type="entry name" value="SODIUM-BILE ACID COTRANSPORTER"/>
    <property type="match status" value="1"/>
</dbReference>
<dbReference type="PANTHER" id="PTHR10361:SF28">
    <property type="entry name" value="P3 PROTEIN-RELATED"/>
    <property type="match status" value="1"/>
</dbReference>
<dbReference type="STRING" id="641524.ADICYQ_5199"/>
<dbReference type="Proteomes" id="UP000014974">
    <property type="component" value="Unassembled WGS sequence"/>
</dbReference>
<name>S7V7E7_9BACT</name>
<evidence type="ECO:0000313" key="3">
    <source>
        <dbReference type="Proteomes" id="UP000014974"/>
    </source>
</evidence>
<dbReference type="InterPro" id="IPR038770">
    <property type="entry name" value="Na+/solute_symporter_sf"/>
</dbReference>
<keyword evidence="1" id="KW-0472">Membrane</keyword>
<comment type="caution">
    <text evidence="2">The sequence shown here is derived from an EMBL/GenBank/DDBJ whole genome shotgun (WGS) entry which is preliminary data.</text>
</comment>
<evidence type="ECO:0000313" key="2">
    <source>
        <dbReference type="EMBL" id="EPR65851.1"/>
    </source>
</evidence>
<feature type="transmembrane region" description="Helical" evidence="1">
    <location>
        <begin position="27"/>
        <end position="46"/>
    </location>
</feature>
<dbReference type="PATRIC" id="fig|641524.5.peg.5153"/>
<feature type="transmembrane region" description="Helical" evidence="1">
    <location>
        <begin position="53"/>
        <end position="75"/>
    </location>
</feature>
<gene>
    <name evidence="2" type="ORF">ADICYQ_5199</name>
</gene>
<sequence>MVIIPIGAGLIFNRVLSGKAKWLDDAMPIVSMAGIGVIIVIITAAGRDSLLDIGGILIVLVFIHNVMGYNLGFWISKWLGLSERDARTVALEVGMQNGGLASGLAKEMGKLATIGLAPAVFGPLMNITGSVLASYWHRKPIKE</sequence>
<dbReference type="Gene3D" id="1.20.1530.20">
    <property type="match status" value="1"/>
</dbReference>
<dbReference type="AlphaFoldDB" id="S7V7E7"/>